<dbReference type="PROSITE" id="PS51746">
    <property type="entry name" value="PPM_2"/>
    <property type="match status" value="1"/>
</dbReference>
<dbReference type="InterPro" id="IPR015655">
    <property type="entry name" value="PP2C"/>
</dbReference>
<gene>
    <name evidence="3" type="ORF">GCM10022286_21670</name>
</gene>
<dbReference type="PANTHER" id="PTHR47992">
    <property type="entry name" value="PROTEIN PHOSPHATASE"/>
    <property type="match status" value="1"/>
</dbReference>
<proteinExistence type="predicted"/>
<organism evidence="3 4">
    <name type="scientific">Gryllotalpicola daejeonensis</name>
    <dbReference type="NCBI Taxonomy" id="993087"/>
    <lineage>
        <taxon>Bacteria</taxon>
        <taxon>Bacillati</taxon>
        <taxon>Actinomycetota</taxon>
        <taxon>Actinomycetes</taxon>
        <taxon>Micrococcales</taxon>
        <taxon>Microbacteriaceae</taxon>
        <taxon>Gryllotalpicola</taxon>
    </lineage>
</organism>
<evidence type="ECO:0000313" key="4">
    <source>
        <dbReference type="Proteomes" id="UP001415169"/>
    </source>
</evidence>
<evidence type="ECO:0000313" key="3">
    <source>
        <dbReference type="EMBL" id="GAA4162583.1"/>
    </source>
</evidence>
<comment type="caution">
    <text evidence="3">The sequence shown here is derived from an EMBL/GenBank/DDBJ whole genome shotgun (WGS) entry which is preliminary data.</text>
</comment>
<dbReference type="SMART" id="SM00331">
    <property type="entry name" value="PP2C_SIG"/>
    <property type="match status" value="1"/>
</dbReference>
<feature type="transmembrane region" description="Helical" evidence="1">
    <location>
        <begin position="319"/>
        <end position="342"/>
    </location>
</feature>
<protein>
    <submittedName>
        <fullName evidence="3">Protein phosphatase 2C domain-containing protein</fullName>
    </submittedName>
</protein>
<dbReference type="Proteomes" id="UP001415169">
    <property type="component" value="Unassembled WGS sequence"/>
</dbReference>
<dbReference type="Pfam" id="PF13672">
    <property type="entry name" value="PP2C_2"/>
    <property type="match status" value="1"/>
</dbReference>
<dbReference type="InterPro" id="IPR036457">
    <property type="entry name" value="PPM-type-like_dom_sf"/>
</dbReference>
<keyword evidence="1" id="KW-0472">Membrane</keyword>
<accession>A0ABP7ZL47</accession>
<dbReference type="SMART" id="SM00332">
    <property type="entry name" value="PP2Cc"/>
    <property type="match status" value="1"/>
</dbReference>
<keyword evidence="4" id="KW-1185">Reference proteome</keyword>
<dbReference type="EMBL" id="BAABBV010000001">
    <property type="protein sequence ID" value="GAA4162583.1"/>
    <property type="molecule type" value="Genomic_DNA"/>
</dbReference>
<sequence length="417" mass="45226">MTLVAANTRGAAVSNVGRVRSNNQDSGYAGHDLFLVADGMGGHAGGDVASAIATNHIKKVDREYDDPEVAREALKAALLEANAALADTVYDHPELTGMGTTVSALIRVGEYVALAHIGDSRIYLWRDGELSQISTDHTFVQRLVDTGRITPEEAAVHPRRSVLMRVLGDVDANPDVDSWILETKPGDRWMLCSDGLSGVVKPEIIGRILASPASPKTVADRLLKASLDGGAPDNVTVIVVDIDRGDQPHEPVTVGSAAAPISHVTEVSRPRPAARLPLPSLLLHPTRPVQVPTHFEPQTEDYLGELIEEDERRHRRRRAFWISFALIAAAVLALIGVVGYRWTQTHYFVGIAPDGNVAIFQGVQGSVGPWHLNHIYKETEISADDLTDFERQQLRQTTNPAGLPEAKRIVEQLSHGG</sequence>
<keyword evidence="1" id="KW-1133">Transmembrane helix</keyword>
<dbReference type="InterPro" id="IPR001932">
    <property type="entry name" value="PPM-type_phosphatase-like_dom"/>
</dbReference>
<evidence type="ECO:0000259" key="2">
    <source>
        <dbReference type="PROSITE" id="PS51746"/>
    </source>
</evidence>
<dbReference type="CDD" id="cd00143">
    <property type="entry name" value="PP2Cc"/>
    <property type="match status" value="1"/>
</dbReference>
<dbReference type="Gene3D" id="3.60.40.10">
    <property type="entry name" value="PPM-type phosphatase domain"/>
    <property type="match status" value="1"/>
</dbReference>
<keyword evidence="1" id="KW-0812">Transmembrane</keyword>
<feature type="domain" description="PPM-type phosphatase" evidence="2">
    <location>
        <begin position="9"/>
        <end position="242"/>
    </location>
</feature>
<reference evidence="3" key="1">
    <citation type="journal article" date="2014" name="Int. J. Syst. Evol. Microbiol.">
        <title>Complete genome of a new Firmicutes species belonging to the dominant human colonic microbiota ('Ruminococcus bicirculans') reveals two chromosomes and a selective capacity to utilize plant glucans.</title>
        <authorList>
            <consortium name="NISC Comparative Sequencing Program"/>
            <person name="Wegmann U."/>
            <person name="Louis P."/>
            <person name="Goesmann A."/>
            <person name="Henrissat B."/>
            <person name="Duncan S.H."/>
            <person name="Flint H.J."/>
        </authorList>
    </citation>
    <scope>NUCLEOTIDE SEQUENCE</scope>
    <source>
        <strain evidence="3">JCM 17590</strain>
    </source>
</reference>
<evidence type="ECO:0000256" key="1">
    <source>
        <dbReference type="SAM" id="Phobius"/>
    </source>
</evidence>
<reference evidence="3" key="2">
    <citation type="submission" date="2023-12" db="EMBL/GenBank/DDBJ databases">
        <authorList>
            <person name="Sun Q."/>
            <person name="Inoue M."/>
        </authorList>
    </citation>
    <scope>NUCLEOTIDE SEQUENCE</scope>
    <source>
        <strain evidence="3">JCM 17590</strain>
    </source>
</reference>
<name>A0ABP7ZL47_9MICO</name>
<dbReference type="SUPFAM" id="SSF81606">
    <property type="entry name" value="PP2C-like"/>
    <property type="match status" value="1"/>
</dbReference>